<dbReference type="Gene3D" id="3.40.30.10">
    <property type="entry name" value="Glutaredoxin"/>
    <property type="match status" value="1"/>
</dbReference>
<evidence type="ECO:0008006" key="2">
    <source>
        <dbReference type="Google" id="ProtNLM"/>
    </source>
</evidence>
<dbReference type="AlphaFoldDB" id="A0A382D9Z7"/>
<dbReference type="InterPro" id="IPR036249">
    <property type="entry name" value="Thioredoxin-like_sf"/>
</dbReference>
<proteinExistence type="predicted"/>
<name>A0A382D9Z7_9ZZZZ</name>
<protein>
    <recommendedName>
        <fullName evidence="2">Thioredoxin-like fold domain-containing protein</fullName>
    </recommendedName>
</protein>
<sequence>MKKLLLAIAFIVLWATPSHAIELLMFSNPNCGYCQKFLEEVEPTYKESPAGEVMPLRIINMDGAVPDWYI</sequence>
<reference evidence="1" key="1">
    <citation type="submission" date="2018-05" db="EMBL/GenBank/DDBJ databases">
        <authorList>
            <person name="Lanie J.A."/>
            <person name="Ng W.-L."/>
            <person name="Kazmierczak K.M."/>
            <person name="Andrzejewski T.M."/>
            <person name="Davidsen T.M."/>
            <person name="Wayne K.J."/>
            <person name="Tettelin H."/>
            <person name="Glass J.I."/>
            <person name="Rusch D."/>
            <person name="Podicherti R."/>
            <person name="Tsui H.-C.T."/>
            <person name="Winkler M.E."/>
        </authorList>
    </citation>
    <scope>NUCLEOTIDE SEQUENCE</scope>
</reference>
<dbReference type="EMBL" id="UINC01038029">
    <property type="protein sequence ID" value="SVB34423.1"/>
    <property type="molecule type" value="Genomic_DNA"/>
</dbReference>
<feature type="non-terminal residue" evidence="1">
    <location>
        <position position="70"/>
    </location>
</feature>
<accession>A0A382D9Z7</accession>
<gene>
    <name evidence="1" type="ORF">METZ01_LOCUS187277</name>
</gene>
<evidence type="ECO:0000313" key="1">
    <source>
        <dbReference type="EMBL" id="SVB34423.1"/>
    </source>
</evidence>
<dbReference type="SUPFAM" id="SSF52833">
    <property type="entry name" value="Thioredoxin-like"/>
    <property type="match status" value="1"/>
</dbReference>
<organism evidence="1">
    <name type="scientific">marine metagenome</name>
    <dbReference type="NCBI Taxonomy" id="408172"/>
    <lineage>
        <taxon>unclassified sequences</taxon>
        <taxon>metagenomes</taxon>
        <taxon>ecological metagenomes</taxon>
    </lineage>
</organism>